<evidence type="ECO:0000256" key="1">
    <source>
        <dbReference type="SAM" id="MobiDB-lite"/>
    </source>
</evidence>
<evidence type="ECO:0000256" key="2">
    <source>
        <dbReference type="SAM" id="SignalP"/>
    </source>
</evidence>
<reference evidence="4" key="1">
    <citation type="journal article" date="2010" name="Mol. Biosyst.">
        <title>Complete genome sequence and comparative analysis of Shewanella violacea, a psychrophilic and piezophilic bacterium from deep sea floor sediments.</title>
        <authorList>
            <person name="Aono E."/>
            <person name="Baba T."/>
            <person name="Ara T."/>
            <person name="Nishi T."/>
            <person name="Nakamichi T."/>
            <person name="Inamoto E."/>
            <person name="Toyonaga H."/>
            <person name="Hasegawa M."/>
            <person name="Takai Y."/>
            <person name="Okumura Y."/>
            <person name="Baba M."/>
            <person name="Tomita M."/>
            <person name="Kato C."/>
            <person name="Oshima T."/>
            <person name="Nakasone K."/>
            <person name="Mori H."/>
        </authorList>
    </citation>
    <scope>NUCLEOTIDE SEQUENCE [LARGE SCALE GENOMIC DNA]</scope>
    <source>
        <strain evidence="4">JCM 10179 / CIP 106290 / LMG 19151 / DSS12</strain>
    </source>
</reference>
<keyword evidence="2" id="KW-0732">Signal</keyword>
<sequence length="1280" mass="144046">MKKFKLNHLSLMIITCLPLMAQAGVDSNNQVSANQTPDSQTPAKQASDNQVPDSRISYRQVLAKPTPASQTSVSRTSYRQVSGKQAPAKQISDINTPANFVYTEVIQPGTEPQRVKAPESDKQAQPEDLALELIQSESTDLKQTIHEQTDNSRIYLDEGAIWASRDITKVDPQLELSVSDAIEVDQGKISDSVSFNLVTNYSYYIKRWQLEVYRGKDIHLSEPLKVLTGDTLSNEFDVQWDGVTDIPYEMKKGQQLLYRLKLWDKDGNMDVTSIGVTDLIRGSQEVEMDKFDHQQATTTGTGSGDTDTDKGSRSYGVAKLLRHNIPTSAGMAKLMGTGLKGVDRVFIGEDEYTIEDNRLYVEQYLPTDAYMFPVKVKYDDGHERNYKLFVRIPDTYYAQTALADLYVGKNRVSGNKDVLGVNDQYKGDIYNRGRLAYFGEGKFGDKLRVVAHVDTKDQELKDMFKNPFASDTTTVFDILEDDDELYYGNYGDNANIQKVVNTKGKVYLDVQYDKSSVLWGNYNTGISGTENAQYNRSLYGFRGDYRTRSTTEFGDDRFNLVGFASQADSLYSHDEFRSTGLSLYFLRHGEVLPGSDKVVVRQVDDRNNRIVNEVILQEGRDYEFDAYQGRILLTRPLSAIAGDSFGSVISNTPSGDLKNYLAVDYEYIPRGTEALEKMAMGGRAKGWVNDHIGIGASYVEEEKENQDYQLSSADLTFKLTEGSFLKAEFSHSEGTQADSNFVSDDGGLTFEEISRVGKTRKGDAISISGVANLYDFMPETFGAVGNDLRVWYKDKDGGYSYASQNDDLAQTSLGTELRLQTGEESQLLASFQTIEETDQTGKKVTDTQDVKLEAQVMLTDHIKLGIAGQQIQELNQNDEESDASLLGARLEYVFDDSNNIYIKAQKTIDSSDGFDENDSASIGGEAKITEDLSLLGEYTTGDRGDSAQATINYDINDDHSTYLTLVKDDYEDSNNIIIGQRASLTSNLDGYLENKFVDENNGKGRIDSTGLDYDVNQDIRAGIGYQQGYIDYRDETDVKRTGYTAYIDFDQDNYQLGTKFEYRVDKGEEEIEQYVTTNHYTHHLTDEYTLYAKVNYSRTKNKTTKQQVAKFVESYVGLAYRPVYNDKLNFLSRYTYLEDFDSLDRDVSYTDEESHIVEAEGIYSVNARVDVGAKVAYKHKKEKFKRESGELFPVESKIYLTGLSASYSVMKDWDVTGEYHWKKDDSMDALEQGALVSVNKELSDNFKVGIGYNFSNFEDDLVHEDDYDAKGVFINLVGKI</sequence>
<dbReference type="Proteomes" id="UP000002350">
    <property type="component" value="Chromosome"/>
</dbReference>
<feature type="compositionally biased region" description="Polar residues" evidence="1">
    <location>
        <begin position="67"/>
        <end position="83"/>
    </location>
</feature>
<dbReference type="AlphaFoldDB" id="D4ZJ49"/>
<feature type="region of interest" description="Disordered" evidence="1">
    <location>
        <begin position="291"/>
        <end position="311"/>
    </location>
</feature>
<feature type="chain" id="PRO_5003067799" description="Flagellar motor protein" evidence="2">
    <location>
        <begin position="24"/>
        <end position="1280"/>
    </location>
</feature>
<feature type="signal peptide" evidence="2">
    <location>
        <begin position="1"/>
        <end position="23"/>
    </location>
</feature>
<evidence type="ECO:0000313" key="4">
    <source>
        <dbReference type="Proteomes" id="UP000002350"/>
    </source>
</evidence>
<gene>
    <name evidence="3" type="ordered locus">SVI_1727</name>
</gene>
<evidence type="ECO:0008006" key="5">
    <source>
        <dbReference type="Google" id="ProtNLM"/>
    </source>
</evidence>
<dbReference type="EMBL" id="AP011177">
    <property type="protein sequence ID" value="BAJ01698.1"/>
    <property type="molecule type" value="Genomic_DNA"/>
</dbReference>
<evidence type="ECO:0000313" key="3">
    <source>
        <dbReference type="EMBL" id="BAJ01698.1"/>
    </source>
</evidence>
<dbReference type="OrthoDB" id="28717at2"/>
<keyword evidence="4" id="KW-1185">Reference proteome</keyword>
<name>D4ZJ49_SHEVD</name>
<dbReference type="STRING" id="637905.SVI_1727"/>
<dbReference type="HOGENOM" id="CLU_002950_0_0_6"/>
<protein>
    <recommendedName>
        <fullName evidence="5">Flagellar motor protein</fullName>
    </recommendedName>
</protein>
<dbReference type="eggNOG" id="COG3203">
    <property type="taxonomic scope" value="Bacteria"/>
</dbReference>
<proteinExistence type="predicted"/>
<organism evidence="3 4">
    <name type="scientific">Shewanella violacea (strain JCM 10179 / CIP 106290 / LMG 19151 / DSS12)</name>
    <dbReference type="NCBI Taxonomy" id="637905"/>
    <lineage>
        <taxon>Bacteria</taxon>
        <taxon>Pseudomonadati</taxon>
        <taxon>Pseudomonadota</taxon>
        <taxon>Gammaproteobacteria</taxon>
        <taxon>Alteromonadales</taxon>
        <taxon>Shewanellaceae</taxon>
        <taxon>Shewanella</taxon>
    </lineage>
</organism>
<dbReference type="RefSeq" id="WP_013051005.1">
    <property type="nucleotide sequence ID" value="NC_014012.1"/>
</dbReference>
<accession>D4ZJ49</accession>
<feature type="region of interest" description="Disordered" evidence="1">
    <location>
        <begin position="29"/>
        <end position="92"/>
    </location>
</feature>
<feature type="compositionally biased region" description="Polar residues" evidence="1">
    <location>
        <begin position="29"/>
        <end position="52"/>
    </location>
</feature>
<dbReference type="KEGG" id="svo:SVI_1727"/>